<reference evidence="1 2" key="1">
    <citation type="submission" date="2020-08" db="EMBL/GenBank/DDBJ databases">
        <title>Emergence and comparative genomics analysis of Citrobacter in Fennec fox imported from North Africa to China.</title>
        <authorList>
            <person name="Zheng B."/>
        </authorList>
    </citation>
    <scope>NUCLEOTIDE SEQUENCE [LARGE SCALE GENOMIC DNA]</scope>
    <source>
        <strain evidence="1 2">FF371</strain>
    </source>
</reference>
<gene>
    <name evidence="1" type="ORF">H6P72_21155</name>
</gene>
<evidence type="ECO:0000313" key="2">
    <source>
        <dbReference type="Proteomes" id="UP000586346"/>
    </source>
</evidence>
<comment type="caution">
    <text evidence="1">The sequence shown here is derived from an EMBL/GenBank/DDBJ whole genome shotgun (WGS) entry which is preliminary data.</text>
</comment>
<sequence length="189" mass="20901">MRRHSDVKHKMPFLDTFKTAAAVGLLMQHTTAMYCQDVPNVKQATFANMSVADEYESSLKLKEALGVISDLTSTLSRAYFMLANSDDEHARAQIIETLDQEKSDLIELHLRGLEGAIKNIYKECPDELKGVVKPVLVTTAQARSAASRLNDLIGQMLKPVETFASSIDMDGLRALAKHGTTTFVSSQFH</sequence>
<dbReference type="RefSeq" id="WP_161403135.1">
    <property type="nucleotide sequence ID" value="NZ_CP126329.1"/>
</dbReference>
<organism evidence="1 2">
    <name type="scientific">Citrobacter braakii</name>
    <dbReference type="NCBI Taxonomy" id="57706"/>
    <lineage>
        <taxon>Bacteria</taxon>
        <taxon>Pseudomonadati</taxon>
        <taxon>Pseudomonadota</taxon>
        <taxon>Gammaproteobacteria</taxon>
        <taxon>Enterobacterales</taxon>
        <taxon>Enterobacteriaceae</taxon>
        <taxon>Citrobacter</taxon>
        <taxon>Citrobacter freundii complex</taxon>
    </lineage>
</organism>
<accession>A0ABR6TZU6</accession>
<keyword evidence="2" id="KW-1185">Reference proteome</keyword>
<proteinExistence type="predicted"/>
<evidence type="ECO:0000313" key="1">
    <source>
        <dbReference type="EMBL" id="MBC2649116.1"/>
    </source>
</evidence>
<protein>
    <submittedName>
        <fullName evidence="1">Uncharacterized protein</fullName>
    </submittedName>
</protein>
<name>A0ABR6TZU6_CITBR</name>
<dbReference type="Proteomes" id="UP000586346">
    <property type="component" value="Unassembled WGS sequence"/>
</dbReference>
<dbReference type="EMBL" id="JACLAH010000008">
    <property type="protein sequence ID" value="MBC2649116.1"/>
    <property type="molecule type" value="Genomic_DNA"/>
</dbReference>